<accession>A0A934HKF3</accession>
<dbReference type="EMBL" id="JAEIJD010000005">
    <property type="protein sequence ID" value="MBI6629733.1"/>
    <property type="molecule type" value="Genomic_DNA"/>
</dbReference>
<name>A0A934HKF3_9RHOB</name>
<feature type="compositionally biased region" description="Basic and acidic residues" evidence="1">
    <location>
        <begin position="65"/>
        <end position="75"/>
    </location>
</feature>
<keyword evidence="3" id="KW-1185">Reference proteome</keyword>
<dbReference type="AlphaFoldDB" id="A0A934HKF3"/>
<comment type="caution">
    <text evidence="2">The sequence shown here is derived from an EMBL/GenBank/DDBJ whole genome shotgun (WGS) entry which is preliminary data.</text>
</comment>
<organism evidence="2 3">
    <name type="scientific">Pontibaca salina</name>
    <dbReference type="NCBI Taxonomy" id="2795731"/>
    <lineage>
        <taxon>Bacteria</taxon>
        <taxon>Pseudomonadati</taxon>
        <taxon>Pseudomonadota</taxon>
        <taxon>Alphaproteobacteria</taxon>
        <taxon>Rhodobacterales</taxon>
        <taxon>Roseobacteraceae</taxon>
        <taxon>Pontibaca</taxon>
    </lineage>
</organism>
<dbReference type="RefSeq" id="WP_198685765.1">
    <property type="nucleotide sequence ID" value="NZ_JAEIJD010000005.1"/>
</dbReference>
<proteinExistence type="predicted"/>
<evidence type="ECO:0000313" key="3">
    <source>
        <dbReference type="Proteomes" id="UP000613255"/>
    </source>
</evidence>
<evidence type="ECO:0000256" key="1">
    <source>
        <dbReference type="SAM" id="MobiDB-lite"/>
    </source>
</evidence>
<reference evidence="2" key="1">
    <citation type="submission" date="2020-12" db="EMBL/GenBank/DDBJ databases">
        <title>Pontibaca salina gen. nov., sp. nov., isolated from marine sediment.</title>
        <authorList>
            <person name="Bo J."/>
            <person name="Wang S."/>
            <person name="Song X."/>
            <person name="Du Z."/>
        </authorList>
    </citation>
    <scope>NUCLEOTIDE SEQUENCE</scope>
    <source>
        <strain evidence="2">S1109L</strain>
    </source>
</reference>
<protein>
    <submittedName>
        <fullName evidence="2">Uncharacterized protein</fullName>
    </submittedName>
</protein>
<evidence type="ECO:0000313" key="2">
    <source>
        <dbReference type="EMBL" id="MBI6629733.1"/>
    </source>
</evidence>
<feature type="compositionally biased region" description="Basic and acidic residues" evidence="1">
    <location>
        <begin position="38"/>
        <end position="47"/>
    </location>
</feature>
<gene>
    <name evidence="2" type="ORF">JAO82_07525</name>
</gene>
<dbReference type="Proteomes" id="UP000613255">
    <property type="component" value="Unassembled WGS sequence"/>
</dbReference>
<sequence length="75" mass="8193">MSDLYRLLNTFPVNVQGKGQVAPKGYVSPERQANMDRQTGHGAEHDLPSCGDQPPTPAETAKATKTLDPDDWREG</sequence>
<feature type="region of interest" description="Disordered" evidence="1">
    <location>
        <begin position="16"/>
        <end position="75"/>
    </location>
</feature>